<dbReference type="EMBL" id="JAAZSR010000008">
    <property type="protein sequence ID" value="NKX49236.1"/>
    <property type="molecule type" value="Genomic_DNA"/>
</dbReference>
<feature type="transmembrane region" description="Helical" evidence="1">
    <location>
        <begin position="22"/>
        <end position="44"/>
    </location>
</feature>
<keyword evidence="3" id="KW-1185">Reference proteome</keyword>
<dbReference type="Proteomes" id="UP000523795">
    <property type="component" value="Unassembled WGS sequence"/>
</dbReference>
<comment type="caution">
    <text evidence="2">The sequence shown here is derived from an EMBL/GenBank/DDBJ whole genome shotgun (WGS) entry which is preliminary data.</text>
</comment>
<feature type="transmembrane region" description="Helical" evidence="1">
    <location>
        <begin position="159"/>
        <end position="178"/>
    </location>
</feature>
<protein>
    <submittedName>
        <fullName evidence="2">Pr6Pr family membrane protein</fullName>
    </submittedName>
</protein>
<dbReference type="NCBIfam" id="NF038065">
    <property type="entry name" value="Pr6Pr"/>
    <property type="match status" value="1"/>
</dbReference>
<sequence length="240" mass="25389">MAPATDAAPAAGRYNEVFVAKVFHALTALAAAAGLVLQAAAMLVSPDYGAAPGHAWWSFLGYFSVQAGVLVLAVSVSLAADSARTGGTFWRALRLAALVSAALVFLLQFTPYRGLAEFSGLNAATIWGDRILHYALPILVVAGWLIFGPRPRVRQDTVLWSLGFPVFWLLWTFIRGAASGWYPYPPVDAAASGAGPAAAAGIFALLAWLGAAFLYLFLDLRMGREPDGYLPGFGRDRAAG</sequence>
<feature type="transmembrane region" description="Helical" evidence="1">
    <location>
        <begin position="131"/>
        <end position="147"/>
    </location>
</feature>
<feature type="transmembrane region" description="Helical" evidence="1">
    <location>
        <begin position="198"/>
        <end position="218"/>
    </location>
</feature>
<evidence type="ECO:0000313" key="2">
    <source>
        <dbReference type="EMBL" id="NKX49236.1"/>
    </source>
</evidence>
<name>A0ABX1JKI0_9MICC</name>
<reference evidence="2 3" key="1">
    <citation type="submission" date="2020-04" db="EMBL/GenBank/DDBJ databases">
        <authorList>
            <person name="Liu S."/>
        </authorList>
    </citation>
    <scope>NUCLEOTIDE SEQUENCE [LARGE SCALE GENOMIC DNA]</scope>
    <source>
        <strain evidence="2 3">CGMCC 1.15091</strain>
    </source>
</reference>
<keyword evidence="1" id="KW-1133">Transmembrane helix</keyword>
<feature type="transmembrane region" description="Helical" evidence="1">
    <location>
        <begin position="92"/>
        <end position="111"/>
    </location>
</feature>
<proteinExistence type="predicted"/>
<keyword evidence="1" id="KW-0812">Transmembrane</keyword>
<accession>A0ABX1JKI0</accession>
<evidence type="ECO:0000313" key="3">
    <source>
        <dbReference type="Proteomes" id="UP000523795"/>
    </source>
</evidence>
<feature type="transmembrane region" description="Helical" evidence="1">
    <location>
        <begin position="56"/>
        <end position="80"/>
    </location>
</feature>
<evidence type="ECO:0000256" key="1">
    <source>
        <dbReference type="SAM" id="Phobius"/>
    </source>
</evidence>
<organism evidence="2 3">
    <name type="scientific">Arthrobacter deserti</name>
    <dbReference type="NCBI Taxonomy" id="1742687"/>
    <lineage>
        <taxon>Bacteria</taxon>
        <taxon>Bacillati</taxon>
        <taxon>Actinomycetota</taxon>
        <taxon>Actinomycetes</taxon>
        <taxon>Micrococcales</taxon>
        <taxon>Micrococcaceae</taxon>
        <taxon>Arthrobacter</taxon>
    </lineage>
</organism>
<keyword evidence="1" id="KW-0472">Membrane</keyword>
<dbReference type="InterPro" id="IPR049713">
    <property type="entry name" value="Pr6Pr-like"/>
</dbReference>
<gene>
    <name evidence="2" type="ORF">HER39_01305</name>
</gene>